<dbReference type="GO" id="GO:0034089">
    <property type="term" value="P:establishment of meiotic sister chromatid cohesion"/>
    <property type="evidence" value="ECO:0007669"/>
    <property type="project" value="TreeGrafter"/>
</dbReference>
<keyword evidence="3" id="KW-0132">Cell division</keyword>
<dbReference type="GO" id="GO:0003682">
    <property type="term" value="F:chromatin binding"/>
    <property type="evidence" value="ECO:0007669"/>
    <property type="project" value="TreeGrafter"/>
</dbReference>
<dbReference type="Proteomes" id="UP000297703">
    <property type="component" value="Unassembled WGS sequence"/>
</dbReference>
<feature type="domain" description="SCD" evidence="6">
    <location>
        <begin position="344"/>
        <end position="429"/>
    </location>
</feature>
<dbReference type="InterPro" id="IPR039662">
    <property type="entry name" value="Cohesin_Scc3/SA"/>
</dbReference>
<dbReference type="GO" id="GO:0000785">
    <property type="term" value="C:chromatin"/>
    <property type="evidence" value="ECO:0007669"/>
    <property type="project" value="UniProtKB-UniRule"/>
</dbReference>
<dbReference type="InterPro" id="IPR020839">
    <property type="entry name" value="SCD"/>
</dbReference>
<evidence type="ECO:0000256" key="4">
    <source>
        <dbReference type="SAM" id="Coils"/>
    </source>
</evidence>
<reference evidence="7 8" key="1">
    <citation type="submission" date="2019-04" db="EMBL/GenBank/DDBJ databases">
        <title>Draft genome of the big-headed turtle Platysternon megacephalum.</title>
        <authorList>
            <person name="Gong S."/>
        </authorList>
    </citation>
    <scope>NUCLEOTIDE SEQUENCE [LARGE SCALE GENOMIC DNA]</scope>
    <source>
        <strain evidence="7">DO16091913</strain>
        <tissue evidence="7">Muscle</tissue>
    </source>
</reference>
<comment type="subunit">
    <text evidence="3">Part of the cohesin complex which is composed of a heterodimer between a SMC1 protein (SMC1A or SMC1B) and SMC3, which are attached via their hinge domain, and RAD21 which link them at their heads, and one STAG protein.</text>
</comment>
<evidence type="ECO:0000256" key="2">
    <source>
        <dbReference type="ARBA" id="ARBA00023242"/>
    </source>
</evidence>
<feature type="region of interest" description="Disordered" evidence="5">
    <location>
        <begin position="29"/>
        <end position="131"/>
    </location>
</feature>
<keyword evidence="3" id="KW-0158">Chromosome</keyword>
<dbReference type="InterPro" id="IPR016024">
    <property type="entry name" value="ARM-type_fold"/>
</dbReference>
<evidence type="ECO:0000313" key="7">
    <source>
        <dbReference type="EMBL" id="TFJ96739.1"/>
    </source>
</evidence>
<dbReference type="InterPro" id="IPR011989">
    <property type="entry name" value="ARM-like"/>
</dbReference>
<dbReference type="PANTHER" id="PTHR11199">
    <property type="entry name" value="STROMAL ANTIGEN"/>
    <property type="match status" value="1"/>
</dbReference>
<dbReference type="Pfam" id="PF08514">
    <property type="entry name" value="STAG"/>
    <property type="match status" value="1"/>
</dbReference>
<keyword evidence="3" id="KW-0159">Chromosome partition</keyword>
<comment type="subcellular location">
    <subcellularLocation>
        <location evidence="3">Nucleus</location>
    </subcellularLocation>
    <subcellularLocation>
        <location evidence="3">Chromosome</location>
    </subcellularLocation>
    <subcellularLocation>
        <location evidence="3">Chromosome</location>
        <location evidence="3">Centromere</location>
    </subcellularLocation>
</comment>
<evidence type="ECO:0000313" key="8">
    <source>
        <dbReference type="Proteomes" id="UP000297703"/>
    </source>
</evidence>
<dbReference type="GO" id="GO:0000775">
    <property type="term" value="C:chromosome, centromeric region"/>
    <property type="evidence" value="ECO:0007669"/>
    <property type="project" value="UniProtKB-SubCell"/>
</dbReference>
<dbReference type="Gene3D" id="1.25.10.10">
    <property type="entry name" value="Leucine-rich Repeat Variant"/>
    <property type="match status" value="1"/>
</dbReference>
<comment type="similarity">
    <text evidence="1 3">Belongs to the SCC3 family.</text>
</comment>
<dbReference type="SUPFAM" id="SSF48371">
    <property type="entry name" value="ARM repeat"/>
    <property type="match status" value="1"/>
</dbReference>
<keyword evidence="3" id="KW-0131">Cell cycle</keyword>
<sequence>MCCALPTGCSGIQASLPPAMLLRKSSRVLDSPCSSNSSLGQPQGTWTSSSPSVAQGDAEMGSLPASGAPAVPDLSSSEDGGGSDSGSDFEDTLWKGGKRGTRTPLSRTLTAKRPRKDASRDGDSLAERNPEPSNLFEVVRLAKSAMESVVDDWLESYKQNKEAGFLELVNFFIRSCGCKGVVTPEMFRKQQNSEIIQQLTEQFDEDSAEYPLVLTTQPWRKFQAGFCELVTVLVRRCQYSIVYDEYLMDTLISLLTGLSDSQVRAFRHTSTLAAMKLMTALVRVALGVSLHKDNNQRQYEAERSKGPSRRATDKLEALLEKRRELQEQQEEIENMMNAIFKGVFVHRYRDLVPEIRAICIEEMGNWMQSYSASFLTDSYLKYIGWTLHDKQREVRLKCLKALQGLYRSRELAARMELFTSRFKGRMVSMVLDKEPDVGVEAIKLLTLILQNMEEMLTDEDCEAVYPVVYASNRALAAAAGEFLYKKQFDLDWEAGKEKGRRGGSRDFFRLLLAFFIESELHEHAAYLVDSLWNCAAPLLKDWDGLTHLLLEESPEEGWGDQQENALIEILVSSMRQATEGKPPVGRGPGKKVLSARERKAQEDDREKLTQYLIPLLPQLLAKFSADAEKVALLLAAPRYFNLSLYSKSACSPPPPSQELSHLCPAPPYPLSPQYLEQLLAQLREVVEKHTGQEVLEAAARALYVLCNPEFTFYSRVDLARSRLVDTLADKFQQEVSELLQASYLDEDEVYSMAATLKRISILHNAHDLTPWQLYEPCSLLLQRAVDTGEVPKQVVIPTMTCLHFGILWELARVSGTVPAQKELLALKRKVASFCSLCQSCLTDVDSSVQEQAFVLLSDLLLVFSPQLARGEREALELLVYRPEVALQSQLAGFLMDHVFNHAELVGSDEEDSEGKIQRLHQRRNLLAGFCKLIIYNVLELSAASDVFKHYAKFYKDYGDIIKETLSRARQIDRDEWARTLLLSLQQLLTELLLQQGPDAVYGKAFLEIRDLARRFSLFFGLHQLHNRQALVALHKAGIKFAFQEPAPSGSELGPLNLPFLEVLSEFSPRLLRPDKKLLLSYLEQTCQARLSPQQRGKLWNSLVTYRRSLRSLDDLGSDASRIAAPRPRRRPRSTAKRQRLDGEGQMPDAAASARK</sequence>
<evidence type="ECO:0000256" key="5">
    <source>
        <dbReference type="SAM" id="MobiDB-lite"/>
    </source>
</evidence>
<feature type="compositionally biased region" description="Polar residues" evidence="5">
    <location>
        <begin position="32"/>
        <end position="53"/>
    </location>
</feature>
<dbReference type="GO" id="GO:0051301">
    <property type="term" value="P:cell division"/>
    <property type="evidence" value="ECO:0007669"/>
    <property type="project" value="UniProtKB-UniRule"/>
</dbReference>
<dbReference type="AlphaFoldDB" id="A0A4D9DMC2"/>
<dbReference type="GO" id="GO:0030893">
    <property type="term" value="C:meiotic cohesin complex"/>
    <property type="evidence" value="ECO:0007669"/>
    <property type="project" value="TreeGrafter"/>
</dbReference>
<feature type="coiled-coil region" evidence="4">
    <location>
        <begin position="308"/>
        <end position="338"/>
    </location>
</feature>
<keyword evidence="4" id="KW-0175">Coiled coil</keyword>
<keyword evidence="8" id="KW-1185">Reference proteome</keyword>
<dbReference type="InterPro" id="IPR056396">
    <property type="entry name" value="HEAT_SCC3-SA"/>
</dbReference>
<dbReference type="Pfam" id="PF21581">
    <property type="entry name" value="SCD"/>
    <property type="match status" value="1"/>
</dbReference>
<gene>
    <name evidence="7" type="ORF">DR999_PMT21464</name>
</gene>
<dbReference type="InterPro" id="IPR013721">
    <property type="entry name" value="STAG"/>
</dbReference>
<feature type="compositionally biased region" description="Basic residues" evidence="5">
    <location>
        <begin position="1126"/>
        <end position="1137"/>
    </location>
</feature>
<comment type="function">
    <text evidence="3">Component of cohesin complex, a complex required for the cohesion of sister chromatids after DNA replication. The cohesin complex apparently forms a large proteinaceous ring within which sister chromatids can be trapped. At anaphase, the complex is cleaved and dissociates from chromatin, allowing sister chromatids to segregate.</text>
</comment>
<evidence type="ECO:0000259" key="6">
    <source>
        <dbReference type="PROSITE" id="PS51425"/>
    </source>
</evidence>
<reference evidence="7 8" key="2">
    <citation type="submission" date="2019-04" db="EMBL/GenBank/DDBJ databases">
        <title>The genome sequence of big-headed turtle.</title>
        <authorList>
            <person name="Gong S."/>
        </authorList>
    </citation>
    <scope>NUCLEOTIDE SEQUENCE [LARGE SCALE GENOMIC DNA]</scope>
    <source>
        <strain evidence="7">DO16091913</strain>
        <tissue evidence="7">Muscle</tissue>
    </source>
</reference>
<proteinExistence type="inferred from homology"/>
<dbReference type="EMBL" id="QXTE01000596">
    <property type="protein sequence ID" value="TFJ96739.1"/>
    <property type="molecule type" value="Genomic_DNA"/>
</dbReference>
<keyword evidence="2 3" id="KW-0539">Nucleus</keyword>
<dbReference type="GO" id="GO:0005634">
    <property type="term" value="C:nucleus"/>
    <property type="evidence" value="ECO:0007669"/>
    <property type="project" value="UniProtKB-SubCell"/>
</dbReference>
<feature type="region of interest" description="Disordered" evidence="5">
    <location>
        <begin position="1118"/>
        <end position="1155"/>
    </location>
</feature>
<organism evidence="7 8">
    <name type="scientific">Platysternon megacephalum</name>
    <name type="common">big-headed turtle</name>
    <dbReference type="NCBI Taxonomy" id="55544"/>
    <lineage>
        <taxon>Eukaryota</taxon>
        <taxon>Metazoa</taxon>
        <taxon>Chordata</taxon>
        <taxon>Craniata</taxon>
        <taxon>Vertebrata</taxon>
        <taxon>Euteleostomi</taxon>
        <taxon>Archelosauria</taxon>
        <taxon>Testudinata</taxon>
        <taxon>Testudines</taxon>
        <taxon>Cryptodira</taxon>
        <taxon>Durocryptodira</taxon>
        <taxon>Testudinoidea</taxon>
        <taxon>Platysternidae</taxon>
        <taxon>Platysternon</taxon>
    </lineage>
</organism>
<dbReference type="STRING" id="55544.A0A4D9DMC2"/>
<protein>
    <recommendedName>
        <fullName evidence="3">Cohesin subunit SA</fullName>
    </recommendedName>
    <alternativeName>
        <fullName evidence="3">SCC3 homolog</fullName>
    </alternativeName>
    <alternativeName>
        <fullName evidence="3">Stromal antigen</fullName>
    </alternativeName>
</protein>
<evidence type="ECO:0000256" key="3">
    <source>
        <dbReference type="RuleBase" id="RU369063"/>
    </source>
</evidence>
<evidence type="ECO:0000256" key="1">
    <source>
        <dbReference type="ARBA" id="ARBA00005486"/>
    </source>
</evidence>
<comment type="caution">
    <text evidence="7">The sequence shown here is derived from an EMBL/GenBank/DDBJ whole genome shotgun (WGS) entry which is preliminary data.</text>
</comment>
<feature type="region of interest" description="Disordered" evidence="5">
    <location>
        <begin position="577"/>
        <end position="601"/>
    </location>
</feature>
<dbReference type="GO" id="GO:0007059">
    <property type="term" value="P:chromosome segregation"/>
    <property type="evidence" value="ECO:0007669"/>
    <property type="project" value="UniProtKB-KW"/>
</dbReference>
<dbReference type="PANTHER" id="PTHR11199:SF8">
    <property type="entry name" value="COHESIN SUBUNIT SA-3"/>
    <property type="match status" value="1"/>
</dbReference>
<feature type="compositionally biased region" description="Basic and acidic residues" evidence="5">
    <location>
        <begin position="116"/>
        <end position="130"/>
    </location>
</feature>
<accession>A0A4D9DMC2</accession>
<dbReference type="OrthoDB" id="498590at2759"/>
<dbReference type="Pfam" id="PF24571">
    <property type="entry name" value="HEAT_SCC3-SA"/>
    <property type="match status" value="2"/>
</dbReference>
<name>A0A4D9DMC2_9SAUR</name>
<dbReference type="PROSITE" id="PS51425">
    <property type="entry name" value="SCD"/>
    <property type="match status" value="1"/>
</dbReference>